<evidence type="ECO:0000313" key="3">
    <source>
        <dbReference type="Proteomes" id="UP000708208"/>
    </source>
</evidence>
<evidence type="ECO:0000313" key="2">
    <source>
        <dbReference type="EMBL" id="CAG7721061.1"/>
    </source>
</evidence>
<comment type="caution">
    <text evidence="2">The sequence shown here is derived from an EMBL/GenBank/DDBJ whole genome shotgun (WGS) entry which is preliminary data.</text>
</comment>
<dbReference type="AlphaFoldDB" id="A0A8J2JJI7"/>
<feature type="compositionally biased region" description="Basic and acidic residues" evidence="1">
    <location>
        <begin position="113"/>
        <end position="124"/>
    </location>
</feature>
<feature type="region of interest" description="Disordered" evidence="1">
    <location>
        <begin position="1"/>
        <end position="34"/>
    </location>
</feature>
<accession>A0A8J2JJI7</accession>
<gene>
    <name evidence="2" type="ORF">AFUS01_LOCUS10310</name>
</gene>
<dbReference type="EMBL" id="CAJVCH010076620">
    <property type="protein sequence ID" value="CAG7721061.1"/>
    <property type="molecule type" value="Genomic_DNA"/>
</dbReference>
<organism evidence="2 3">
    <name type="scientific">Allacma fusca</name>
    <dbReference type="NCBI Taxonomy" id="39272"/>
    <lineage>
        <taxon>Eukaryota</taxon>
        <taxon>Metazoa</taxon>
        <taxon>Ecdysozoa</taxon>
        <taxon>Arthropoda</taxon>
        <taxon>Hexapoda</taxon>
        <taxon>Collembola</taxon>
        <taxon>Symphypleona</taxon>
        <taxon>Sminthuridae</taxon>
        <taxon>Allacma</taxon>
    </lineage>
</organism>
<feature type="region of interest" description="Disordered" evidence="1">
    <location>
        <begin position="100"/>
        <end position="163"/>
    </location>
</feature>
<evidence type="ECO:0000256" key="1">
    <source>
        <dbReference type="SAM" id="MobiDB-lite"/>
    </source>
</evidence>
<keyword evidence="3" id="KW-1185">Reference proteome</keyword>
<feature type="compositionally biased region" description="Polar residues" evidence="1">
    <location>
        <begin position="135"/>
        <end position="148"/>
    </location>
</feature>
<reference evidence="2" key="1">
    <citation type="submission" date="2021-06" db="EMBL/GenBank/DDBJ databases">
        <authorList>
            <person name="Hodson N. C."/>
            <person name="Mongue J. A."/>
            <person name="Jaron S. K."/>
        </authorList>
    </citation>
    <scope>NUCLEOTIDE SEQUENCE</scope>
</reference>
<protein>
    <submittedName>
        <fullName evidence="2">Uncharacterized protein</fullName>
    </submittedName>
</protein>
<dbReference type="Proteomes" id="UP000708208">
    <property type="component" value="Unassembled WGS sequence"/>
</dbReference>
<name>A0A8J2JJI7_9HEXA</name>
<sequence>MPSLVAEDIEVNSKRNSHSNEGMSIPNRKGNGHAKQQIKYDTIRTARQIKLSNNNFGMGRKSKPPSRMLQEKARSAAFYANLNRVLRPSIARQVCFHQIRQPTPVSGNSENGESSREGQEDKSSIETTAEVDCASNPSLGNVSPNGKGSTCDAREEITAPPYF</sequence>
<proteinExistence type="predicted"/>